<evidence type="ECO:0000256" key="1">
    <source>
        <dbReference type="SAM" id="MobiDB-lite"/>
    </source>
</evidence>
<feature type="region of interest" description="Disordered" evidence="1">
    <location>
        <begin position="1"/>
        <end position="21"/>
    </location>
</feature>
<feature type="non-terminal residue" evidence="2">
    <location>
        <position position="44"/>
    </location>
</feature>
<sequence>MSHRWTPITERPTGGLQSLNVPQVDSNQLNVLHVDSNQLNVPQE</sequence>
<dbReference type="Proteomes" id="UP001162483">
    <property type="component" value="Unassembled WGS sequence"/>
</dbReference>
<evidence type="ECO:0000313" key="2">
    <source>
        <dbReference type="EMBL" id="CAI9584188.1"/>
    </source>
</evidence>
<evidence type="ECO:0000313" key="3">
    <source>
        <dbReference type="Proteomes" id="UP001162483"/>
    </source>
</evidence>
<accession>A0ABN9EHI0</accession>
<name>A0ABN9EHI0_9NEOB</name>
<proteinExistence type="predicted"/>
<gene>
    <name evidence="2" type="ORF">SPARVUS_LOCUS9945947</name>
</gene>
<reference evidence="2" key="1">
    <citation type="submission" date="2023-05" db="EMBL/GenBank/DDBJ databases">
        <authorList>
            <person name="Stuckert A."/>
        </authorList>
    </citation>
    <scope>NUCLEOTIDE SEQUENCE</scope>
</reference>
<organism evidence="2 3">
    <name type="scientific">Staurois parvus</name>
    <dbReference type="NCBI Taxonomy" id="386267"/>
    <lineage>
        <taxon>Eukaryota</taxon>
        <taxon>Metazoa</taxon>
        <taxon>Chordata</taxon>
        <taxon>Craniata</taxon>
        <taxon>Vertebrata</taxon>
        <taxon>Euteleostomi</taxon>
        <taxon>Amphibia</taxon>
        <taxon>Batrachia</taxon>
        <taxon>Anura</taxon>
        <taxon>Neobatrachia</taxon>
        <taxon>Ranoidea</taxon>
        <taxon>Ranidae</taxon>
        <taxon>Staurois</taxon>
    </lineage>
</organism>
<keyword evidence="3" id="KW-1185">Reference proteome</keyword>
<comment type="caution">
    <text evidence="2">The sequence shown here is derived from an EMBL/GenBank/DDBJ whole genome shotgun (WGS) entry which is preliminary data.</text>
</comment>
<protein>
    <submittedName>
        <fullName evidence="2">Uncharacterized protein</fullName>
    </submittedName>
</protein>
<dbReference type="EMBL" id="CATNWA010015528">
    <property type="protein sequence ID" value="CAI9584188.1"/>
    <property type="molecule type" value="Genomic_DNA"/>
</dbReference>